<name>A0A7S2J5G0_9EUKA</name>
<organism evidence="1">
    <name type="scientific">Haptolina brevifila</name>
    <dbReference type="NCBI Taxonomy" id="156173"/>
    <lineage>
        <taxon>Eukaryota</taxon>
        <taxon>Haptista</taxon>
        <taxon>Haptophyta</taxon>
        <taxon>Prymnesiophyceae</taxon>
        <taxon>Prymnesiales</taxon>
        <taxon>Prymnesiaceae</taxon>
        <taxon>Haptolina</taxon>
    </lineage>
</organism>
<proteinExistence type="predicted"/>
<gene>
    <name evidence="1" type="ORF">CBRE1094_LOCUS40004</name>
</gene>
<dbReference type="EMBL" id="HBGU01073453">
    <property type="protein sequence ID" value="CAD9536773.1"/>
    <property type="molecule type" value="Transcribed_RNA"/>
</dbReference>
<evidence type="ECO:0000313" key="1">
    <source>
        <dbReference type="EMBL" id="CAD9536773.1"/>
    </source>
</evidence>
<reference evidence="1" key="1">
    <citation type="submission" date="2021-01" db="EMBL/GenBank/DDBJ databases">
        <authorList>
            <person name="Corre E."/>
            <person name="Pelletier E."/>
            <person name="Niang G."/>
            <person name="Scheremetjew M."/>
            <person name="Finn R."/>
            <person name="Kale V."/>
            <person name="Holt S."/>
            <person name="Cochrane G."/>
            <person name="Meng A."/>
            <person name="Brown T."/>
            <person name="Cohen L."/>
        </authorList>
    </citation>
    <scope>NUCLEOTIDE SEQUENCE</scope>
    <source>
        <strain evidence="1">UTEX LB 985</strain>
    </source>
</reference>
<accession>A0A7S2J5G0</accession>
<sequence length="159" mass="17807">MGSLRLGARILRGGAVEVPREGLYNVVLEAYDEECSESWGRALFGNNDANHLYQDTMLRKARDRQLWRAGRRTAWDVDWRHLRNVCEHALRNAITRLVPVVRRKKKELATAVDLGVGAAFSADTFARHLQAKQAAISDGARAAGFSRTDGPQRQSECDC</sequence>
<protein>
    <submittedName>
        <fullName evidence="1">Uncharacterized protein</fullName>
    </submittedName>
</protein>
<dbReference type="AlphaFoldDB" id="A0A7S2J5G0"/>